<organism evidence="9 10">
    <name type="scientific">Lachnospira eligens</name>
    <dbReference type="NCBI Taxonomy" id="39485"/>
    <lineage>
        <taxon>Bacteria</taxon>
        <taxon>Bacillati</taxon>
        <taxon>Bacillota</taxon>
        <taxon>Clostridia</taxon>
        <taxon>Lachnospirales</taxon>
        <taxon>Lachnospiraceae</taxon>
        <taxon>Lachnospira</taxon>
    </lineage>
</organism>
<dbReference type="Gene3D" id="3.30.70.580">
    <property type="entry name" value="Pseudouridine synthase I, catalytic domain, N-terminal subdomain"/>
    <property type="match status" value="1"/>
</dbReference>
<dbReference type="HAMAP" id="MF_00171">
    <property type="entry name" value="TruA"/>
    <property type="match status" value="1"/>
</dbReference>
<dbReference type="PANTHER" id="PTHR11142:SF0">
    <property type="entry name" value="TRNA PSEUDOURIDINE SYNTHASE-LIKE 1"/>
    <property type="match status" value="1"/>
</dbReference>
<evidence type="ECO:0000256" key="5">
    <source>
        <dbReference type="PIRSR" id="PIRSR001430-1"/>
    </source>
</evidence>
<dbReference type="OrthoDB" id="9811823at2"/>
<feature type="binding site" evidence="4 6">
    <location>
        <position position="110"/>
    </location>
    <ligand>
        <name>substrate</name>
    </ligand>
</feature>
<dbReference type="EMBL" id="CZBU01000005">
    <property type="protein sequence ID" value="CUQ78586.1"/>
    <property type="molecule type" value="Genomic_DNA"/>
</dbReference>
<dbReference type="SUPFAM" id="SSF55120">
    <property type="entry name" value="Pseudouridine synthase"/>
    <property type="match status" value="1"/>
</dbReference>
<reference evidence="9 10" key="1">
    <citation type="submission" date="2015-09" db="EMBL/GenBank/DDBJ databases">
        <authorList>
            <consortium name="Pathogen Informatics"/>
        </authorList>
    </citation>
    <scope>NUCLEOTIDE SEQUENCE [LARGE SCALE GENOMIC DNA]</scope>
    <source>
        <strain evidence="9 10">2789STDY5834875</strain>
    </source>
</reference>
<dbReference type="PANTHER" id="PTHR11142">
    <property type="entry name" value="PSEUDOURIDYLATE SYNTHASE"/>
    <property type="match status" value="1"/>
</dbReference>
<dbReference type="FunFam" id="3.30.70.580:FF:000001">
    <property type="entry name" value="tRNA pseudouridine synthase A"/>
    <property type="match status" value="1"/>
</dbReference>
<dbReference type="Gene3D" id="3.30.70.660">
    <property type="entry name" value="Pseudouridine synthase I, catalytic domain, C-terminal subdomain"/>
    <property type="match status" value="1"/>
</dbReference>
<evidence type="ECO:0000313" key="9">
    <source>
        <dbReference type="EMBL" id="CUQ78586.1"/>
    </source>
</evidence>
<dbReference type="RefSeq" id="WP_055216110.1">
    <property type="nucleotide sequence ID" value="NZ_CZBU01000005.1"/>
</dbReference>
<dbReference type="InterPro" id="IPR020095">
    <property type="entry name" value="PsdUridine_synth_TruA_C"/>
</dbReference>
<comment type="subunit">
    <text evidence="4">Homodimer.</text>
</comment>
<dbReference type="InterPro" id="IPR020094">
    <property type="entry name" value="TruA/RsuA/RluB/E/F_N"/>
</dbReference>
<evidence type="ECO:0000256" key="2">
    <source>
        <dbReference type="ARBA" id="ARBA00022694"/>
    </source>
</evidence>
<feature type="active site" description="Nucleophile" evidence="4 5">
    <location>
        <position position="52"/>
    </location>
</feature>
<name>A0A174Z358_9FIRM</name>
<comment type="function">
    <text evidence="4">Formation of pseudouridine at positions 38, 39 and 40 in the anticodon stem and loop of transfer RNAs.</text>
</comment>
<evidence type="ECO:0000256" key="3">
    <source>
        <dbReference type="ARBA" id="ARBA00023235"/>
    </source>
</evidence>
<dbReference type="AlphaFoldDB" id="A0A174Z358"/>
<dbReference type="GO" id="GO:0003723">
    <property type="term" value="F:RNA binding"/>
    <property type="evidence" value="ECO:0007669"/>
    <property type="project" value="InterPro"/>
</dbReference>
<evidence type="ECO:0000256" key="6">
    <source>
        <dbReference type="PIRSR" id="PIRSR001430-2"/>
    </source>
</evidence>
<evidence type="ECO:0000313" key="10">
    <source>
        <dbReference type="Proteomes" id="UP000095621"/>
    </source>
</evidence>
<dbReference type="Pfam" id="PF01416">
    <property type="entry name" value="PseudoU_synth_1"/>
    <property type="match status" value="2"/>
</dbReference>
<evidence type="ECO:0000256" key="7">
    <source>
        <dbReference type="RuleBase" id="RU003792"/>
    </source>
</evidence>
<evidence type="ECO:0000259" key="8">
    <source>
        <dbReference type="Pfam" id="PF01416"/>
    </source>
</evidence>
<feature type="domain" description="Pseudouridine synthase I TruA alpha/beta" evidence="8">
    <location>
        <begin position="7"/>
        <end position="92"/>
    </location>
</feature>
<dbReference type="GO" id="GO:0160147">
    <property type="term" value="F:tRNA pseudouridine(38-40) synthase activity"/>
    <property type="evidence" value="ECO:0007669"/>
    <property type="project" value="UniProtKB-EC"/>
</dbReference>
<dbReference type="InterPro" id="IPR020097">
    <property type="entry name" value="PsdUridine_synth_TruA_a/b_dom"/>
</dbReference>
<dbReference type="InterPro" id="IPR020103">
    <property type="entry name" value="PsdUridine_synth_cat_dom_sf"/>
</dbReference>
<keyword evidence="2 4" id="KW-0819">tRNA processing</keyword>
<dbReference type="Proteomes" id="UP000095621">
    <property type="component" value="Unassembled WGS sequence"/>
</dbReference>
<accession>A0A174Z358</accession>
<dbReference type="NCBIfam" id="TIGR00071">
    <property type="entry name" value="hisT_truA"/>
    <property type="match status" value="1"/>
</dbReference>
<sequence>MRRIKLIVAYDGTEYSGWQIQPEAPTIEMYLDKAIRELTGENVHVTGASRTDAGVHAYGNVAVFDTESTIPGDRFTFALNRFLPDSIVIQDSWEVSGDFHPRHCNTRKTYEYRILNTAIPLPQKRNFTWHVAGSIDIEKMKEAAAYIVGEHDFKSFCCVRTQAESTVRIIYSLEVLQEGSEIIIRIKGNGFLYNMVRIITGTLIQVGKGRFKPEYVKQMLEAKDRTVAGQTAPPQGLTLVGIEYVDNDDARVV</sequence>
<protein>
    <recommendedName>
        <fullName evidence="4">tRNA pseudouridine synthase A</fullName>
        <ecNumber evidence="4">5.4.99.12</ecNumber>
    </recommendedName>
    <alternativeName>
        <fullName evidence="4">tRNA pseudouridine(38-40) synthase</fullName>
    </alternativeName>
    <alternativeName>
        <fullName evidence="4">tRNA pseudouridylate synthase I</fullName>
    </alternativeName>
    <alternativeName>
        <fullName evidence="4">tRNA-uridine isomerase I</fullName>
    </alternativeName>
</protein>
<dbReference type="CDD" id="cd02570">
    <property type="entry name" value="PseudoU_synth_EcTruA"/>
    <property type="match status" value="1"/>
</dbReference>
<evidence type="ECO:0000256" key="1">
    <source>
        <dbReference type="ARBA" id="ARBA00009375"/>
    </source>
</evidence>
<feature type="domain" description="Pseudouridine synthase I TruA alpha/beta" evidence="8">
    <location>
        <begin position="143"/>
        <end position="244"/>
    </location>
</feature>
<keyword evidence="3 4" id="KW-0413">Isomerase</keyword>
<dbReference type="GO" id="GO:0031119">
    <property type="term" value="P:tRNA pseudouridine synthesis"/>
    <property type="evidence" value="ECO:0007669"/>
    <property type="project" value="UniProtKB-UniRule"/>
</dbReference>
<proteinExistence type="inferred from homology"/>
<dbReference type="EC" id="5.4.99.12" evidence="4"/>
<dbReference type="InterPro" id="IPR001406">
    <property type="entry name" value="PsdUridine_synth_TruA"/>
</dbReference>
<evidence type="ECO:0000256" key="4">
    <source>
        <dbReference type="HAMAP-Rule" id="MF_00171"/>
    </source>
</evidence>
<comment type="caution">
    <text evidence="4">Lacks conserved residue(s) required for the propagation of feature annotation.</text>
</comment>
<dbReference type="PIRSF" id="PIRSF001430">
    <property type="entry name" value="tRNA_psdUrid_synth"/>
    <property type="match status" value="1"/>
</dbReference>
<comment type="similarity">
    <text evidence="1 4 7">Belongs to the tRNA pseudouridine synthase TruA family.</text>
</comment>
<gene>
    <name evidence="9" type="primary">truA_3</name>
    <name evidence="4" type="synonym">truA</name>
    <name evidence="9" type="ORF">ERS852490_02234</name>
</gene>
<comment type="catalytic activity">
    <reaction evidence="4 7">
        <text>uridine(38/39/40) in tRNA = pseudouridine(38/39/40) in tRNA</text>
        <dbReference type="Rhea" id="RHEA:22376"/>
        <dbReference type="Rhea" id="RHEA-COMP:10085"/>
        <dbReference type="Rhea" id="RHEA-COMP:10087"/>
        <dbReference type="ChEBI" id="CHEBI:65314"/>
        <dbReference type="ChEBI" id="CHEBI:65315"/>
        <dbReference type="EC" id="5.4.99.12"/>
    </reaction>
</comment>